<sequence>MALRSLIWAGLVAALSGSPLAAGELVVQPIEVMETKALFGRVESRFVVPARSRIGGTLTALDVTEGSEAKAGQVIARITDPKLMSQLAAAEARIASAQSQLQNAETELARNEELLAKGATTVQRVDQVRTTVEVARNAVAEAEAARQVTVTLIEDGNVLAPAEGRVLSVPVRLGAVVMPGEAVATITGGGVFLRLAIPERHASDLAVGAAVDVDGGAGAIEKIYPQIEQGRVIVDVAVEGLSDSFIGQRVLVRVPVAARQVLAVPAAAIEQRAGLDLVTIRTAGGEAEVAVIPGAEVAGPDGALREILTGLRAGDAVIVP</sequence>
<evidence type="ECO:0000313" key="6">
    <source>
        <dbReference type="Proteomes" id="UP000477782"/>
    </source>
</evidence>
<gene>
    <name evidence="5" type="ORF">G4Z14_12440</name>
</gene>
<dbReference type="AlphaFoldDB" id="A0A6M0QUD5"/>
<dbReference type="Gene3D" id="1.10.287.470">
    <property type="entry name" value="Helix hairpin bin"/>
    <property type="match status" value="1"/>
</dbReference>
<keyword evidence="6" id="KW-1185">Reference proteome</keyword>
<dbReference type="Pfam" id="PF25917">
    <property type="entry name" value="BSH_RND"/>
    <property type="match status" value="1"/>
</dbReference>
<reference evidence="5 6" key="1">
    <citation type="submission" date="2020-02" db="EMBL/GenBank/DDBJ databases">
        <authorList>
            <person name="Chen W.-M."/>
        </authorList>
    </citation>
    <scope>NUCLEOTIDE SEQUENCE [LARGE SCALE GENOMIC DNA]</scope>
    <source>
        <strain evidence="5 6">KMS-5</strain>
    </source>
</reference>
<feature type="chain" id="PRO_5026936663" evidence="3">
    <location>
        <begin position="22"/>
        <end position="320"/>
    </location>
</feature>
<dbReference type="InterPro" id="IPR058625">
    <property type="entry name" value="MdtA-like_BSH"/>
</dbReference>
<comment type="similarity">
    <text evidence="1">Belongs to the membrane fusion protein (MFP) (TC 8.A.1) family.</text>
</comment>
<dbReference type="SUPFAM" id="SSF111369">
    <property type="entry name" value="HlyD-like secretion proteins"/>
    <property type="match status" value="1"/>
</dbReference>
<name>A0A6M0QUD5_9RHOB</name>
<evidence type="ECO:0000313" key="5">
    <source>
        <dbReference type="EMBL" id="NEY91108.1"/>
    </source>
</evidence>
<dbReference type="Gene3D" id="2.40.420.20">
    <property type="match status" value="1"/>
</dbReference>
<dbReference type="GO" id="GO:1990281">
    <property type="term" value="C:efflux pump complex"/>
    <property type="evidence" value="ECO:0007669"/>
    <property type="project" value="TreeGrafter"/>
</dbReference>
<organism evidence="5 6">
    <name type="scientific">Tabrizicola oligotrophica</name>
    <dbReference type="NCBI Taxonomy" id="2710650"/>
    <lineage>
        <taxon>Bacteria</taxon>
        <taxon>Pseudomonadati</taxon>
        <taxon>Pseudomonadota</taxon>
        <taxon>Alphaproteobacteria</taxon>
        <taxon>Rhodobacterales</taxon>
        <taxon>Paracoccaceae</taxon>
        <taxon>Tabrizicola</taxon>
    </lineage>
</organism>
<feature type="domain" description="Multidrug resistance protein MdtA-like barrel-sandwich hybrid" evidence="4">
    <location>
        <begin position="49"/>
        <end position="187"/>
    </location>
</feature>
<dbReference type="RefSeq" id="WP_164626222.1">
    <property type="nucleotide sequence ID" value="NZ_JAAIVJ010000007.1"/>
</dbReference>
<evidence type="ECO:0000256" key="2">
    <source>
        <dbReference type="SAM" id="Coils"/>
    </source>
</evidence>
<dbReference type="InterPro" id="IPR006143">
    <property type="entry name" value="RND_pump_MFP"/>
</dbReference>
<keyword evidence="2" id="KW-0175">Coiled coil</keyword>
<dbReference type="PANTHER" id="PTHR30469">
    <property type="entry name" value="MULTIDRUG RESISTANCE PROTEIN MDTA"/>
    <property type="match status" value="1"/>
</dbReference>
<proteinExistence type="inferred from homology"/>
<dbReference type="Gene3D" id="2.40.50.100">
    <property type="match status" value="1"/>
</dbReference>
<evidence type="ECO:0000259" key="4">
    <source>
        <dbReference type="Pfam" id="PF25917"/>
    </source>
</evidence>
<dbReference type="EMBL" id="JAAIVJ010000007">
    <property type="protein sequence ID" value="NEY91108.1"/>
    <property type="molecule type" value="Genomic_DNA"/>
</dbReference>
<keyword evidence="3" id="KW-0732">Signal</keyword>
<feature type="coiled-coil region" evidence="2">
    <location>
        <begin position="87"/>
        <end position="145"/>
    </location>
</feature>
<dbReference type="Proteomes" id="UP000477782">
    <property type="component" value="Unassembled WGS sequence"/>
</dbReference>
<dbReference type="PANTHER" id="PTHR30469:SF15">
    <property type="entry name" value="HLYD FAMILY OF SECRETION PROTEINS"/>
    <property type="match status" value="1"/>
</dbReference>
<evidence type="ECO:0000256" key="3">
    <source>
        <dbReference type="SAM" id="SignalP"/>
    </source>
</evidence>
<comment type="caution">
    <text evidence="5">The sequence shown here is derived from an EMBL/GenBank/DDBJ whole genome shotgun (WGS) entry which is preliminary data.</text>
</comment>
<accession>A0A6M0QUD5</accession>
<protein>
    <submittedName>
        <fullName evidence="5">Efflux RND transporter periplasmic adaptor subunit</fullName>
    </submittedName>
</protein>
<dbReference type="GO" id="GO:0015562">
    <property type="term" value="F:efflux transmembrane transporter activity"/>
    <property type="evidence" value="ECO:0007669"/>
    <property type="project" value="TreeGrafter"/>
</dbReference>
<evidence type="ECO:0000256" key="1">
    <source>
        <dbReference type="ARBA" id="ARBA00009477"/>
    </source>
</evidence>
<dbReference type="NCBIfam" id="TIGR01730">
    <property type="entry name" value="RND_mfp"/>
    <property type="match status" value="1"/>
</dbReference>
<feature type="signal peptide" evidence="3">
    <location>
        <begin position="1"/>
        <end position="21"/>
    </location>
</feature>